<comment type="caution">
    <text evidence="1">The sequence shown here is derived from an EMBL/GenBank/DDBJ whole genome shotgun (WGS) entry which is preliminary data.</text>
</comment>
<organism evidence="1 2">
    <name type="scientific">Mycena pura</name>
    <dbReference type="NCBI Taxonomy" id="153505"/>
    <lineage>
        <taxon>Eukaryota</taxon>
        <taxon>Fungi</taxon>
        <taxon>Dikarya</taxon>
        <taxon>Basidiomycota</taxon>
        <taxon>Agaricomycotina</taxon>
        <taxon>Agaricomycetes</taxon>
        <taxon>Agaricomycetidae</taxon>
        <taxon>Agaricales</taxon>
        <taxon>Marasmiineae</taxon>
        <taxon>Mycenaceae</taxon>
        <taxon>Mycena</taxon>
    </lineage>
</organism>
<reference evidence="1" key="1">
    <citation type="submission" date="2023-03" db="EMBL/GenBank/DDBJ databases">
        <title>Massive genome expansion in bonnet fungi (Mycena s.s.) driven by repeated elements and novel gene families across ecological guilds.</title>
        <authorList>
            <consortium name="Lawrence Berkeley National Laboratory"/>
            <person name="Harder C.B."/>
            <person name="Miyauchi S."/>
            <person name="Viragh M."/>
            <person name="Kuo A."/>
            <person name="Thoen E."/>
            <person name="Andreopoulos B."/>
            <person name="Lu D."/>
            <person name="Skrede I."/>
            <person name="Drula E."/>
            <person name="Henrissat B."/>
            <person name="Morin E."/>
            <person name="Kohler A."/>
            <person name="Barry K."/>
            <person name="LaButti K."/>
            <person name="Morin E."/>
            <person name="Salamov A."/>
            <person name="Lipzen A."/>
            <person name="Mereny Z."/>
            <person name="Hegedus B."/>
            <person name="Baldrian P."/>
            <person name="Stursova M."/>
            <person name="Weitz H."/>
            <person name="Taylor A."/>
            <person name="Grigoriev I.V."/>
            <person name="Nagy L.G."/>
            <person name="Martin F."/>
            <person name="Kauserud H."/>
        </authorList>
    </citation>
    <scope>NUCLEOTIDE SEQUENCE</scope>
    <source>
        <strain evidence="1">9144</strain>
    </source>
</reference>
<dbReference type="AlphaFoldDB" id="A0AAD6Y7M0"/>
<accession>A0AAD6Y7M0</accession>
<keyword evidence="2" id="KW-1185">Reference proteome</keyword>
<protein>
    <submittedName>
        <fullName evidence="1">Uncharacterized protein</fullName>
    </submittedName>
</protein>
<evidence type="ECO:0000313" key="2">
    <source>
        <dbReference type="Proteomes" id="UP001219525"/>
    </source>
</evidence>
<dbReference type="Proteomes" id="UP001219525">
    <property type="component" value="Unassembled WGS sequence"/>
</dbReference>
<sequence>MSPSPPPQAESAALAKYRFENMDSKFTCVTNWASRVDDMLNFGSAEPKCGELGVVVEPLHGKLRPGGKWHFLTILVGRRVNQPFARKNHRGVTGGLLEHRLAPLTWLYGLQSAITAGRLESNFTLLEVGRGRLIGLKKLTAGSTHPSPAEIVFAAGSIQPSPYVPRSMQNARELMFLSPCCSYPQRFFDNDPLTAFEQNMTTSLLTGFYNIVEADGDAALRRLRPWVGNIFACWEVIVVPIISYSFCHGHHLNGPEGDGWELCWSEMGRSALASCNRDFGLDPQRGRRESVVPRTRRVGVKKGLESHLKGRQPLLGSLQPSWIDPFSLFCLSSAKQRYYPWPSCIKSVRTVEESAGWLYILSLYHILRERQSGTTEPHVQRLKNRLSVGIHFQRCYQANHNGSSEPQAREDYGRWCAPPVYLEIDDVARVRMCQWAGRAQLGGWSGSCPGEYST</sequence>
<dbReference type="EMBL" id="JARJCW010000049">
    <property type="protein sequence ID" value="KAJ7203799.1"/>
    <property type="molecule type" value="Genomic_DNA"/>
</dbReference>
<proteinExistence type="predicted"/>
<name>A0AAD6Y7M0_9AGAR</name>
<evidence type="ECO:0000313" key="1">
    <source>
        <dbReference type="EMBL" id="KAJ7203799.1"/>
    </source>
</evidence>
<gene>
    <name evidence="1" type="ORF">GGX14DRAFT_647961</name>
</gene>